<dbReference type="STRING" id="333673.A0A3M0JP27"/>
<dbReference type="EMBL" id="QRBI01000131">
    <property type="protein sequence ID" value="RMC02768.1"/>
    <property type="molecule type" value="Genomic_DNA"/>
</dbReference>
<reference evidence="2 3" key="1">
    <citation type="submission" date="2018-07" db="EMBL/GenBank/DDBJ databases">
        <title>A high quality draft genome assembly of the barn swallow (H. rustica rustica).</title>
        <authorList>
            <person name="Formenti G."/>
            <person name="Chiara M."/>
            <person name="Poveda L."/>
            <person name="Francoijs K.-J."/>
            <person name="Bonisoli-Alquati A."/>
            <person name="Canova L."/>
            <person name="Gianfranceschi L."/>
            <person name="Horner D.S."/>
            <person name="Saino N."/>
        </authorList>
    </citation>
    <scope>NUCLEOTIDE SEQUENCE [LARGE SCALE GENOMIC DNA]</scope>
    <source>
        <strain evidence="2">Chelidonia</strain>
        <tissue evidence="2">Blood</tissue>
    </source>
</reference>
<keyword evidence="1" id="KW-1133">Transmembrane helix</keyword>
<sequence>MAGLAWKWPRTRLPVGASALGVFVLCWLYVFPVYRLPDEKEIVQGVLLQQGKAWRRNQTAVALFRKLLEECCDPGQLFAMTKMNSPMGKNLWFDGEFLYSVTIDNATYSLFPQVTATHVMLWGCEVQSKKAELKEKVGSKEGQRGPGNFTGFFVNVHLLYGTINFLL</sequence>
<organism evidence="2 3">
    <name type="scientific">Hirundo rustica rustica</name>
    <dbReference type="NCBI Taxonomy" id="333673"/>
    <lineage>
        <taxon>Eukaryota</taxon>
        <taxon>Metazoa</taxon>
        <taxon>Chordata</taxon>
        <taxon>Craniata</taxon>
        <taxon>Vertebrata</taxon>
        <taxon>Euteleostomi</taxon>
        <taxon>Archelosauria</taxon>
        <taxon>Archosauria</taxon>
        <taxon>Dinosauria</taxon>
        <taxon>Saurischia</taxon>
        <taxon>Theropoda</taxon>
        <taxon>Coelurosauria</taxon>
        <taxon>Aves</taxon>
        <taxon>Neognathae</taxon>
        <taxon>Neoaves</taxon>
        <taxon>Telluraves</taxon>
        <taxon>Australaves</taxon>
        <taxon>Passeriformes</taxon>
        <taxon>Sylvioidea</taxon>
        <taxon>Hirundinidae</taxon>
        <taxon>Hirundo</taxon>
    </lineage>
</organism>
<proteinExistence type="predicted"/>
<name>A0A3M0JP27_HIRRU</name>
<evidence type="ECO:0000256" key="1">
    <source>
        <dbReference type="SAM" id="Phobius"/>
    </source>
</evidence>
<keyword evidence="3" id="KW-1185">Reference proteome</keyword>
<dbReference type="OrthoDB" id="10264956at2759"/>
<protein>
    <submittedName>
        <fullName evidence="2">Uncharacterized protein</fullName>
    </submittedName>
</protein>
<feature type="transmembrane region" description="Helical" evidence="1">
    <location>
        <begin position="12"/>
        <end position="31"/>
    </location>
</feature>
<evidence type="ECO:0000313" key="3">
    <source>
        <dbReference type="Proteomes" id="UP000269221"/>
    </source>
</evidence>
<dbReference type="AlphaFoldDB" id="A0A3M0JP27"/>
<dbReference type="Proteomes" id="UP000269221">
    <property type="component" value="Unassembled WGS sequence"/>
</dbReference>
<gene>
    <name evidence="2" type="ORF">DUI87_19958</name>
</gene>
<keyword evidence="1" id="KW-0812">Transmembrane</keyword>
<keyword evidence="1" id="KW-0472">Membrane</keyword>
<evidence type="ECO:0000313" key="2">
    <source>
        <dbReference type="EMBL" id="RMC02768.1"/>
    </source>
</evidence>
<accession>A0A3M0JP27</accession>
<comment type="caution">
    <text evidence="2">The sequence shown here is derived from an EMBL/GenBank/DDBJ whole genome shotgun (WGS) entry which is preliminary data.</text>
</comment>